<feature type="domain" description="Gasdermin pore forming" evidence="4">
    <location>
        <begin position="1"/>
        <end position="87"/>
    </location>
</feature>
<accession>A0A3B4H3A6</accession>
<evidence type="ECO:0000259" key="4">
    <source>
        <dbReference type="Pfam" id="PF04598"/>
    </source>
</evidence>
<evidence type="ECO:0000256" key="3">
    <source>
        <dbReference type="ARBA" id="ARBA00023136"/>
    </source>
</evidence>
<evidence type="ECO:0000313" key="5">
    <source>
        <dbReference type="Ensembl" id="ENSPNYP00000027946.1"/>
    </source>
</evidence>
<feature type="domain" description="Gasdermin pore forming" evidence="4">
    <location>
        <begin position="100"/>
        <end position="213"/>
    </location>
</feature>
<dbReference type="GO" id="GO:0012501">
    <property type="term" value="P:programmed cell death"/>
    <property type="evidence" value="ECO:0007669"/>
    <property type="project" value="InterPro"/>
</dbReference>
<comment type="subcellular location">
    <subcellularLocation>
        <location evidence="1">Endomembrane system</location>
    </subcellularLocation>
</comment>
<comment type="similarity">
    <text evidence="2">Belongs to the gasdermin family.</text>
</comment>
<dbReference type="PANTHER" id="PTHR15207">
    <property type="entry name" value="NONSYNDROMIC HEARING IMPAIRMENT PROTEIN"/>
    <property type="match status" value="1"/>
</dbReference>
<dbReference type="STRING" id="303518.ENSPNYP00000027946"/>
<dbReference type="GO" id="GO:0012505">
    <property type="term" value="C:endomembrane system"/>
    <property type="evidence" value="ECO:0007669"/>
    <property type="project" value="UniProtKB-SubCell"/>
</dbReference>
<keyword evidence="3" id="KW-0472">Membrane</keyword>
<dbReference type="GeneTree" id="ENSGT00940000155880"/>
<evidence type="ECO:0000256" key="1">
    <source>
        <dbReference type="ARBA" id="ARBA00004308"/>
    </source>
</evidence>
<dbReference type="Ensembl" id="ENSPNYT00000028630.1">
    <property type="protein sequence ID" value="ENSPNYP00000027946.1"/>
    <property type="gene ID" value="ENSPNYG00000021034.1"/>
</dbReference>
<protein>
    <recommendedName>
        <fullName evidence="4">Gasdermin pore forming domain-containing protein</fullName>
    </recommendedName>
</protein>
<name>A0A3B4H3A6_9CICH</name>
<dbReference type="Pfam" id="PF04598">
    <property type="entry name" value="Gasdermin"/>
    <property type="match status" value="2"/>
</dbReference>
<dbReference type="AlphaFoldDB" id="A0A3B4H3A6"/>
<dbReference type="GO" id="GO:0005737">
    <property type="term" value="C:cytoplasm"/>
    <property type="evidence" value="ECO:0007669"/>
    <property type="project" value="TreeGrafter"/>
</dbReference>
<proteinExistence type="inferred from homology"/>
<reference evidence="5" key="1">
    <citation type="submission" date="2023-09" db="UniProtKB">
        <authorList>
            <consortium name="Ensembl"/>
        </authorList>
    </citation>
    <scope>IDENTIFICATION</scope>
</reference>
<dbReference type="InterPro" id="IPR042377">
    <property type="entry name" value="GSDME"/>
</dbReference>
<dbReference type="InterPro" id="IPR040460">
    <property type="entry name" value="Gasdermin_pore"/>
</dbReference>
<evidence type="ECO:0000256" key="2">
    <source>
        <dbReference type="ARBA" id="ARBA00009279"/>
    </source>
</evidence>
<organism evidence="5">
    <name type="scientific">Pundamilia nyererei</name>
    <dbReference type="NCBI Taxonomy" id="303518"/>
    <lineage>
        <taxon>Eukaryota</taxon>
        <taxon>Metazoa</taxon>
        <taxon>Chordata</taxon>
        <taxon>Craniata</taxon>
        <taxon>Vertebrata</taxon>
        <taxon>Euteleostomi</taxon>
        <taxon>Actinopterygii</taxon>
        <taxon>Neopterygii</taxon>
        <taxon>Teleostei</taxon>
        <taxon>Neoteleostei</taxon>
        <taxon>Acanthomorphata</taxon>
        <taxon>Ovalentaria</taxon>
        <taxon>Cichlomorphae</taxon>
        <taxon>Cichliformes</taxon>
        <taxon>Cichlidae</taxon>
        <taxon>African cichlids</taxon>
        <taxon>Pseudocrenilabrinae</taxon>
        <taxon>Haplochromini</taxon>
        <taxon>Pundamilia</taxon>
    </lineage>
</organism>
<sequence>MFSKATANFVREIDPEGLLIHVSRVNDSHKLVPMALVIKRKRWFWQRPRYQPTDFTLGDLLLGDKELMPGVSESEFLTYKGTYGAKLANHSGVVSFSICQSVCLKPLTPASLHIRSVDMQHVLVRQIEKRAEVVGLVKERIFTTSPCSITQTKVEECTFQGVLGLVGMLGSSVKVGLLKIDSDVSVEIPSGTVIAYSILELEVKKDGQYCECYLLNHFIFLSFSSLRKVEFESVNQHFATKNLSTYLSPQVCKLKSNDVLNIQSLPALLQDNQAFQLAEQLLSSASVMLRRDANLLWMETRDNAGVLPVVLFLSIHGLCLLCNAL</sequence>
<dbReference type="PANTHER" id="PTHR15207:SF3">
    <property type="entry name" value="DEAFNESS, AUTOSOMAL DOMINANT 5-RELATED"/>
    <property type="match status" value="1"/>
</dbReference>